<comment type="caution">
    <text evidence="1">The sequence shown here is derived from an EMBL/GenBank/DDBJ whole genome shotgun (WGS) entry which is preliminary data.</text>
</comment>
<dbReference type="PANTHER" id="PTHR36573">
    <property type="entry name" value="INTERMEMBRANE PHOSPHOLIPID TRANSPORT SYSTEM BINDING PROTEIN MLAC"/>
    <property type="match status" value="1"/>
</dbReference>
<protein>
    <submittedName>
        <fullName evidence="1">Phospholipid transport system substrate-binding protein</fullName>
    </submittedName>
</protein>
<dbReference type="PANTHER" id="PTHR36573:SF1">
    <property type="entry name" value="INTERMEMBRANE PHOSPHOLIPID TRANSPORT SYSTEM BINDING PROTEIN MLAC"/>
    <property type="match status" value="1"/>
</dbReference>
<dbReference type="OrthoDB" id="9798905at2"/>
<keyword evidence="2" id="KW-1185">Reference proteome</keyword>
<dbReference type="Pfam" id="PF05494">
    <property type="entry name" value="MlaC"/>
    <property type="match status" value="1"/>
</dbReference>
<evidence type="ECO:0000313" key="2">
    <source>
        <dbReference type="Proteomes" id="UP000295510"/>
    </source>
</evidence>
<dbReference type="Proteomes" id="UP000295510">
    <property type="component" value="Unassembled WGS sequence"/>
</dbReference>
<evidence type="ECO:0000313" key="1">
    <source>
        <dbReference type="EMBL" id="TDQ43318.1"/>
    </source>
</evidence>
<dbReference type="Gene3D" id="3.10.450.50">
    <property type="match status" value="1"/>
</dbReference>
<accession>A0A4R6U9P2</accession>
<name>A0A4R6U9P2_9BURK</name>
<dbReference type="PIRSF" id="PIRSF004649">
    <property type="entry name" value="MlaC"/>
    <property type="match status" value="1"/>
</dbReference>
<organism evidence="1 2">
    <name type="scientific">Tepidicella xavieri</name>
    <dbReference type="NCBI Taxonomy" id="360241"/>
    <lineage>
        <taxon>Bacteria</taxon>
        <taxon>Pseudomonadati</taxon>
        <taxon>Pseudomonadota</taxon>
        <taxon>Betaproteobacteria</taxon>
        <taxon>Burkholderiales</taxon>
        <taxon>Tepidicella</taxon>
    </lineage>
</organism>
<dbReference type="InterPro" id="IPR008869">
    <property type="entry name" value="MlaC/ttg2D"/>
</dbReference>
<dbReference type="Gene3D" id="1.10.10.640">
    <property type="entry name" value="phospholipid-binding protein"/>
    <property type="match status" value="1"/>
</dbReference>
<proteinExistence type="predicted"/>
<gene>
    <name evidence="1" type="ORF">DFR43_10786</name>
</gene>
<dbReference type="EMBL" id="SNYL01000007">
    <property type="protein sequence ID" value="TDQ43318.1"/>
    <property type="molecule type" value="Genomic_DNA"/>
</dbReference>
<sequence>MNPIVVGRMTRRQGLAWLGWGALAAAVPQAGWAQPIEAPDALIERVAGQVIDLVKADAALRGGDMGRIMELVDTKLMPHVNFTRMTASAVGRFWRQATPEQRQRLQEEFKTLLVRTYAGALGQLTDQTLAVRPLRAQPSDTEVVVRSELRGRGDPVQIDYRMEKTANGWKVFDINVLGIWLVETYRGQFTQEINARGIDGLIAALAERNRGTGRS</sequence>
<reference evidence="1 2" key="1">
    <citation type="submission" date="2019-03" db="EMBL/GenBank/DDBJ databases">
        <title>Genomic Encyclopedia of Type Strains, Phase IV (KMG-IV): sequencing the most valuable type-strain genomes for metagenomic binning, comparative biology and taxonomic classification.</title>
        <authorList>
            <person name="Goeker M."/>
        </authorList>
    </citation>
    <scope>NUCLEOTIDE SEQUENCE [LARGE SCALE GENOMIC DNA]</scope>
    <source>
        <strain evidence="1 2">DSM 19605</strain>
    </source>
</reference>
<dbReference type="AlphaFoldDB" id="A0A4R6U9P2"/>